<accession>A0A507QS12</accession>
<comment type="similarity">
    <text evidence="3">Belongs to the VTA1 family.</text>
</comment>
<dbReference type="OrthoDB" id="391137at2759"/>
<dbReference type="Proteomes" id="UP000319663">
    <property type="component" value="Unassembled WGS sequence"/>
</dbReference>
<keyword evidence="13" id="KW-1185">Reference proteome</keyword>
<keyword evidence="8" id="KW-0472">Membrane</keyword>
<dbReference type="STRING" id="5098.A0A507QS12"/>
<feature type="domain" description="Vta1 C-terminal" evidence="11">
    <location>
        <begin position="364"/>
        <end position="399"/>
    </location>
</feature>
<evidence type="ECO:0000259" key="10">
    <source>
        <dbReference type="Pfam" id="PF04652"/>
    </source>
</evidence>
<proteinExistence type="inferred from homology"/>
<feature type="compositionally biased region" description="Low complexity" evidence="9">
    <location>
        <begin position="263"/>
        <end position="274"/>
    </location>
</feature>
<dbReference type="GO" id="GO:0010008">
    <property type="term" value="C:endosome membrane"/>
    <property type="evidence" value="ECO:0007669"/>
    <property type="project" value="UniProtKB-SubCell"/>
</dbReference>
<sequence length="401" mass="42860">MATNVPACLKSADITRFAGRASQVERVKPVIAYWCNFWIVNQIIEKSLHTSNDEIAQYTAALMDKLEQFKNENPDNDTLIDNDAASAYVESFALEVFDRAKNAMDANKVTRQTADTFLAAVTFLQLCQIWGPLDPEIAAKIKFAKFHSVRILKAIKAGEDPNATNPVQRAEESPEVELDQLESEAQGPEKSAPEQAVQPLQPSVEDVPDEPSGPSPIFPQPPSGLANPPANGQGPPLDLPSAPASFDRPPSTSIPSLPDAPGSTSLPAQSSLSSFKGFQSFPPPTTESPPSPTVSSHDPSSFYGKPDPNTGITKPPEQPSGASLGKAAPISRPTPVPEPANAPTRLAAAPKSRNLASQSVDDNSIALAQKHARWAVSALTFDDVDTAIKELRNSLRYLGAE</sequence>
<feature type="compositionally biased region" description="Pro residues" evidence="9">
    <location>
        <begin position="211"/>
        <end position="222"/>
    </location>
</feature>
<dbReference type="Pfam" id="PF04652">
    <property type="entry name" value="Vta1"/>
    <property type="match status" value="1"/>
</dbReference>
<dbReference type="GO" id="GO:0015031">
    <property type="term" value="P:protein transport"/>
    <property type="evidence" value="ECO:0007669"/>
    <property type="project" value="UniProtKB-KW"/>
</dbReference>
<evidence type="ECO:0000256" key="1">
    <source>
        <dbReference type="ARBA" id="ARBA00004481"/>
    </source>
</evidence>
<keyword evidence="6" id="KW-0967">Endosome</keyword>
<dbReference type="PANTHER" id="PTHR46009">
    <property type="entry name" value="VACUOLAR PROTEIN SORTING-ASSOCIATED PROTEIN VTA1 HOMOLOG"/>
    <property type="match status" value="1"/>
</dbReference>
<feature type="compositionally biased region" description="Acidic residues" evidence="9">
    <location>
        <begin position="173"/>
        <end position="182"/>
    </location>
</feature>
<evidence type="ECO:0000256" key="8">
    <source>
        <dbReference type="ARBA" id="ARBA00023136"/>
    </source>
</evidence>
<protein>
    <recommendedName>
        <fullName evidence="14">Vacuolar protein sorting-associated protein vta1</fullName>
    </recommendedName>
</protein>
<gene>
    <name evidence="12" type="ORF">MPDQ_000294</name>
</gene>
<comment type="caution">
    <text evidence="12">The sequence shown here is derived from an EMBL/GenBank/DDBJ whole genome shotgun (WGS) entry which is preliminary data.</text>
</comment>
<comment type="subcellular location">
    <subcellularLocation>
        <location evidence="2">Cytoplasm</location>
    </subcellularLocation>
    <subcellularLocation>
        <location evidence="1">Endosome membrane</location>
        <topology evidence="1">Peripheral membrane protein</topology>
    </subcellularLocation>
</comment>
<reference evidence="12 13" key="1">
    <citation type="submission" date="2019-06" db="EMBL/GenBank/DDBJ databases">
        <title>Wine fermentation using esterase from Monascus purpureus.</title>
        <authorList>
            <person name="Geng C."/>
            <person name="Zhang Y."/>
        </authorList>
    </citation>
    <scope>NUCLEOTIDE SEQUENCE [LARGE SCALE GENOMIC DNA]</scope>
    <source>
        <strain evidence="12">HQ1</strain>
    </source>
</reference>
<dbReference type="Gene3D" id="1.25.40.270">
    <property type="entry name" value="Vacuolar protein sorting-associated protein vta1"/>
    <property type="match status" value="1"/>
</dbReference>
<dbReference type="Gene3D" id="1.20.5.420">
    <property type="entry name" value="Immunoglobulin FC, subunit C"/>
    <property type="match status" value="1"/>
</dbReference>
<dbReference type="InterPro" id="IPR023175">
    <property type="entry name" value="Vta1/CALS_N_sf"/>
</dbReference>
<evidence type="ECO:0000256" key="7">
    <source>
        <dbReference type="ARBA" id="ARBA00022927"/>
    </source>
</evidence>
<evidence type="ECO:0000256" key="5">
    <source>
        <dbReference type="ARBA" id="ARBA00022490"/>
    </source>
</evidence>
<feature type="domain" description="Vta1/callose synthase N-terminal" evidence="10">
    <location>
        <begin position="13"/>
        <end position="156"/>
    </location>
</feature>
<dbReference type="GO" id="GO:0005771">
    <property type="term" value="C:multivesicular body"/>
    <property type="evidence" value="ECO:0007669"/>
    <property type="project" value="TreeGrafter"/>
</dbReference>
<feature type="region of interest" description="Disordered" evidence="9">
    <location>
        <begin position="160"/>
        <end position="356"/>
    </location>
</feature>
<dbReference type="AlphaFoldDB" id="A0A507QS12"/>
<feature type="compositionally biased region" description="Pro residues" evidence="9">
    <location>
        <begin position="281"/>
        <end position="292"/>
    </location>
</feature>
<organism evidence="12 13">
    <name type="scientific">Monascus purpureus</name>
    <name type="common">Red mold</name>
    <name type="synonym">Monascus anka</name>
    <dbReference type="NCBI Taxonomy" id="5098"/>
    <lineage>
        <taxon>Eukaryota</taxon>
        <taxon>Fungi</taxon>
        <taxon>Dikarya</taxon>
        <taxon>Ascomycota</taxon>
        <taxon>Pezizomycotina</taxon>
        <taxon>Eurotiomycetes</taxon>
        <taxon>Eurotiomycetidae</taxon>
        <taxon>Eurotiales</taxon>
        <taxon>Aspergillaceae</taxon>
        <taxon>Monascus</taxon>
    </lineage>
</organism>
<dbReference type="PANTHER" id="PTHR46009:SF1">
    <property type="entry name" value="VACUOLAR PROTEIN SORTING-ASSOCIATED PROTEIN VTA1 HOMOLOG"/>
    <property type="match status" value="1"/>
</dbReference>
<evidence type="ECO:0000256" key="6">
    <source>
        <dbReference type="ARBA" id="ARBA00022753"/>
    </source>
</evidence>
<evidence type="ECO:0000256" key="3">
    <source>
        <dbReference type="ARBA" id="ARBA00007895"/>
    </source>
</evidence>
<keyword evidence="5" id="KW-0963">Cytoplasm</keyword>
<dbReference type="Pfam" id="PF18097">
    <property type="entry name" value="Vta1_C"/>
    <property type="match status" value="1"/>
</dbReference>
<evidence type="ECO:0000259" key="11">
    <source>
        <dbReference type="Pfam" id="PF18097"/>
    </source>
</evidence>
<dbReference type="EMBL" id="VIFY01000101">
    <property type="protein sequence ID" value="TQB70623.1"/>
    <property type="molecule type" value="Genomic_DNA"/>
</dbReference>
<dbReference type="GO" id="GO:0032511">
    <property type="term" value="P:late endosome to vacuole transport via multivesicular body sorting pathway"/>
    <property type="evidence" value="ECO:0007669"/>
    <property type="project" value="InterPro"/>
</dbReference>
<dbReference type="InterPro" id="IPR044538">
    <property type="entry name" value="Vta1-like"/>
</dbReference>
<name>A0A507QS12_MONPU</name>
<keyword evidence="7" id="KW-0653">Protein transport</keyword>
<evidence type="ECO:0000256" key="4">
    <source>
        <dbReference type="ARBA" id="ARBA00022448"/>
    </source>
</evidence>
<evidence type="ECO:0000313" key="13">
    <source>
        <dbReference type="Proteomes" id="UP000319663"/>
    </source>
</evidence>
<dbReference type="InterPro" id="IPR041212">
    <property type="entry name" value="Vta1_C"/>
</dbReference>
<evidence type="ECO:0000313" key="12">
    <source>
        <dbReference type="EMBL" id="TQB70623.1"/>
    </source>
</evidence>
<evidence type="ECO:0000256" key="2">
    <source>
        <dbReference type="ARBA" id="ARBA00004496"/>
    </source>
</evidence>
<keyword evidence="4" id="KW-0813">Transport</keyword>
<evidence type="ECO:0000256" key="9">
    <source>
        <dbReference type="SAM" id="MobiDB-lite"/>
    </source>
</evidence>
<dbReference type="InterPro" id="IPR039431">
    <property type="entry name" value="Vta1/CALS_N"/>
</dbReference>
<evidence type="ECO:0008006" key="14">
    <source>
        <dbReference type="Google" id="ProtNLM"/>
    </source>
</evidence>